<gene>
    <name evidence="2" type="ORF">KCQ71_17035</name>
</gene>
<feature type="domain" description="AB hydrolase-1" evidence="1">
    <location>
        <begin position="29"/>
        <end position="265"/>
    </location>
</feature>
<sequence length="291" mass="31002">MDINQAEIHHLARPEGRLAYTVTGTGPLVIAVPGMGDLRSAYRDLAGPLTEAGYRLAVMDLRGHGDSDTTFTTHGDAVTGADILALADELGEPAIVIGNSMSASAAAWAAAERPDAVAGMVLVSPLLREPISNRFAQAAMRVLYRVMFARPWGAAFWGAYYAGLNRVTKAPWLDEHVRAIRSSLREPGRLRSLRHLAVQLNHSEVEVRLPEVSAPALVLIGDHDPDFRSPADELAWATAAIDAEGTLIADAGHYPHAQRPDLVAPATLSFLSKVRPTAQNPGSQTTGGTVA</sequence>
<dbReference type="InterPro" id="IPR000639">
    <property type="entry name" value="Epox_hydrolase-like"/>
</dbReference>
<reference evidence="2 3" key="1">
    <citation type="submission" date="2021-04" db="EMBL/GenBank/DDBJ databases">
        <title>Ruania sp. nov., isolated from sandy soil of mangrove forest.</title>
        <authorList>
            <person name="Ge X."/>
            <person name="Huang R."/>
            <person name="Liu W."/>
        </authorList>
    </citation>
    <scope>NUCLEOTIDE SEQUENCE [LARGE SCALE GENOMIC DNA]</scope>
    <source>
        <strain evidence="2 3">N2-46</strain>
    </source>
</reference>
<comment type="caution">
    <text evidence="2">The sequence shown here is derived from an EMBL/GenBank/DDBJ whole genome shotgun (WGS) entry which is preliminary data.</text>
</comment>
<dbReference type="Gene3D" id="3.40.50.1820">
    <property type="entry name" value="alpha/beta hydrolase"/>
    <property type="match status" value="1"/>
</dbReference>
<dbReference type="PRINTS" id="PR00412">
    <property type="entry name" value="EPOXHYDRLASE"/>
</dbReference>
<name>A0ABS7SBY7_9MICO</name>
<proteinExistence type="predicted"/>
<dbReference type="EMBL" id="JAGSHT010000016">
    <property type="protein sequence ID" value="MBZ2197869.1"/>
    <property type="molecule type" value="Genomic_DNA"/>
</dbReference>
<dbReference type="PRINTS" id="PR00111">
    <property type="entry name" value="ABHYDROLASE"/>
</dbReference>
<dbReference type="Pfam" id="PF12697">
    <property type="entry name" value="Abhydrolase_6"/>
    <property type="match status" value="1"/>
</dbReference>
<dbReference type="Proteomes" id="UP000826651">
    <property type="component" value="Unassembled WGS sequence"/>
</dbReference>
<organism evidence="2 3">
    <name type="scientific">Occultella gossypii</name>
    <dbReference type="NCBI Taxonomy" id="2800820"/>
    <lineage>
        <taxon>Bacteria</taxon>
        <taxon>Bacillati</taxon>
        <taxon>Actinomycetota</taxon>
        <taxon>Actinomycetes</taxon>
        <taxon>Micrococcales</taxon>
        <taxon>Ruaniaceae</taxon>
        <taxon>Occultella</taxon>
    </lineage>
</organism>
<protein>
    <submittedName>
        <fullName evidence="2">Alpha/beta hydrolase</fullName>
    </submittedName>
</protein>
<keyword evidence="3" id="KW-1185">Reference proteome</keyword>
<accession>A0ABS7SBY7</accession>
<dbReference type="InterPro" id="IPR000073">
    <property type="entry name" value="AB_hydrolase_1"/>
</dbReference>
<dbReference type="GO" id="GO:0016787">
    <property type="term" value="F:hydrolase activity"/>
    <property type="evidence" value="ECO:0007669"/>
    <property type="project" value="UniProtKB-KW"/>
</dbReference>
<keyword evidence="2" id="KW-0378">Hydrolase</keyword>
<evidence type="ECO:0000313" key="2">
    <source>
        <dbReference type="EMBL" id="MBZ2197869.1"/>
    </source>
</evidence>
<evidence type="ECO:0000313" key="3">
    <source>
        <dbReference type="Proteomes" id="UP000826651"/>
    </source>
</evidence>
<dbReference type="SUPFAM" id="SSF53474">
    <property type="entry name" value="alpha/beta-Hydrolases"/>
    <property type="match status" value="1"/>
</dbReference>
<dbReference type="InterPro" id="IPR029058">
    <property type="entry name" value="AB_hydrolase_fold"/>
</dbReference>
<dbReference type="PANTHER" id="PTHR46438">
    <property type="entry name" value="ALPHA/BETA-HYDROLASES SUPERFAMILY PROTEIN"/>
    <property type="match status" value="1"/>
</dbReference>
<dbReference type="RefSeq" id="WP_223408078.1">
    <property type="nucleotide sequence ID" value="NZ_JAGSHT010000016.1"/>
</dbReference>
<evidence type="ECO:0000259" key="1">
    <source>
        <dbReference type="Pfam" id="PF12697"/>
    </source>
</evidence>